<dbReference type="PATRIC" id="fig|1423733.4.peg.461"/>
<accession>A0A0R2BCP2</accession>
<dbReference type="EMBL" id="AYYR01000013">
    <property type="protein sequence ID" value="KRM77197.1"/>
    <property type="molecule type" value="Genomic_DNA"/>
</dbReference>
<comment type="caution">
    <text evidence="1">The sequence shown here is derived from an EMBL/GenBank/DDBJ whole genome shotgun (WGS) entry which is preliminary data.</text>
</comment>
<proteinExistence type="predicted"/>
<name>A0A0R2BCP2_SECCO</name>
<dbReference type="AlphaFoldDB" id="A0A0R2BCP2"/>
<dbReference type="CDD" id="cd09024">
    <property type="entry name" value="Aldose_epim_lacX"/>
    <property type="match status" value="1"/>
</dbReference>
<dbReference type="InterPro" id="IPR008183">
    <property type="entry name" value="Aldose_1/G6P_1-epimerase"/>
</dbReference>
<reference evidence="1 2" key="1">
    <citation type="journal article" date="2015" name="Genome Announc.">
        <title>Expanding the biotechnology potential of lactobacilli through comparative genomics of 213 strains and associated genera.</title>
        <authorList>
            <person name="Sun Z."/>
            <person name="Harris H.M."/>
            <person name="McCann A."/>
            <person name="Guo C."/>
            <person name="Argimon S."/>
            <person name="Zhang W."/>
            <person name="Yang X."/>
            <person name="Jeffery I.B."/>
            <person name="Cooney J.C."/>
            <person name="Kagawa T.F."/>
            <person name="Liu W."/>
            <person name="Song Y."/>
            <person name="Salvetti E."/>
            <person name="Wrobel A."/>
            <person name="Rasinkangas P."/>
            <person name="Parkhill J."/>
            <person name="Rea M.C."/>
            <person name="O'Sullivan O."/>
            <person name="Ritari J."/>
            <person name="Douillard F.P."/>
            <person name="Paul Ross R."/>
            <person name="Yang R."/>
            <person name="Briner A.E."/>
            <person name="Felis G.E."/>
            <person name="de Vos W.M."/>
            <person name="Barrangou R."/>
            <person name="Klaenhammer T.R."/>
            <person name="Caufield P.W."/>
            <person name="Cui Y."/>
            <person name="Zhang H."/>
            <person name="O'Toole P.W."/>
        </authorList>
    </citation>
    <scope>NUCLEOTIDE SEQUENCE [LARGE SCALE GENOMIC DNA]</scope>
    <source>
        <strain evidence="1 2">DSM 20515</strain>
    </source>
</reference>
<dbReference type="Gene3D" id="2.70.98.10">
    <property type="match status" value="1"/>
</dbReference>
<dbReference type="InterPro" id="IPR014718">
    <property type="entry name" value="GH-type_carb-bd"/>
</dbReference>
<organism evidence="1 2">
    <name type="scientific">Secundilactobacillus collinoides DSM 20515 = JCM 1123</name>
    <dbReference type="NCBI Taxonomy" id="1423733"/>
    <lineage>
        <taxon>Bacteria</taxon>
        <taxon>Bacillati</taxon>
        <taxon>Bacillota</taxon>
        <taxon>Bacilli</taxon>
        <taxon>Lactobacillales</taxon>
        <taxon>Lactobacillaceae</taxon>
        <taxon>Secundilactobacillus</taxon>
    </lineage>
</organism>
<dbReference type="PANTHER" id="PTHR11122:SF13">
    <property type="entry name" value="GLUCOSE-6-PHOSPHATE 1-EPIMERASE"/>
    <property type="match status" value="1"/>
</dbReference>
<dbReference type="RefSeq" id="WP_056996172.1">
    <property type="nucleotide sequence ID" value="NZ_AYYR01000013.1"/>
</dbReference>
<dbReference type="Proteomes" id="UP000051845">
    <property type="component" value="Unassembled WGS sequence"/>
</dbReference>
<dbReference type="STRING" id="33960.TY91_07365"/>
<dbReference type="GO" id="GO:0005975">
    <property type="term" value="P:carbohydrate metabolic process"/>
    <property type="evidence" value="ECO:0007669"/>
    <property type="project" value="InterPro"/>
</dbReference>
<dbReference type="InterPro" id="IPR037481">
    <property type="entry name" value="LacX"/>
</dbReference>
<gene>
    <name evidence="1" type="ORF">FC82_GL000439</name>
</gene>
<dbReference type="SUPFAM" id="SSF74650">
    <property type="entry name" value="Galactose mutarotase-like"/>
    <property type="match status" value="1"/>
</dbReference>
<protein>
    <submittedName>
        <fullName evidence="1">Aldose 1-epimerase</fullName>
    </submittedName>
</protein>
<dbReference type="PANTHER" id="PTHR11122">
    <property type="entry name" value="APOSPORY-ASSOCIATED PROTEIN C-RELATED"/>
    <property type="match status" value="1"/>
</dbReference>
<evidence type="ECO:0000313" key="2">
    <source>
        <dbReference type="Proteomes" id="UP000051845"/>
    </source>
</evidence>
<dbReference type="GO" id="GO:0030246">
    <property type="term" value="F:carbohydrate binding"/>
    <property type="evidence" value="ECO:0007669"/>
    <property type="project" value="InterPro"/>
</dbReference>
<dbReference type="InterPro" id="IPR011013">
    <property type="entry name" value="Gal_mutarotase_sf_dom"/>
</dbReference>
<dbReference type="GO" id="GO:0016853">
    <property type="term" value="F:isomerase activity"/>
    <property type="evidence" value="ECO:0007669"/>
    <property type="project" value="InterPro"/>
</dbReference>
<sequence length="292" mass="33129">MISLHSNDLTVKINEKGAELTSVNDATEKIEYIWQADPMFWTHHAPILFPIVGRLQDNQYTLDGETFHMTQHGFARDYTFKVLDHDDSKAVFQLLADDDMKAQFPFEFDLQVTFTLTDHTLDVSYHVLNLDDKTMPFSIGGHPGFNVPLNPYEGGFEDYAVTVAPRRSYAQIPLVGPYNDADHEKTLNLTTPLQLDHDLFNQDALILDLNHVETTIMLSSTVSDHGVALTVENAPYVGIWSPYPKRAPFVAIEPWWGIADSVNTTGDFRQKMGIQTIQPNAEFSADYQIRFF</sequence>
<evidence type="ECO:0000313" key="1">
    <source>
        <dbReference type="EMBL" id="KRM77197.1"/>
    </source>
</evidence>
<dbReference type="Pfam" id="PF01263">
    <property type="entry name" value="Aldose_epim"/>
    <property type="match status" value="1"/>
</dbReference>